<evidence type="ECO:0008006" key="2">
    <source>
        <dbReference type="Google" id="ProtNLM"/>
    </source>
</evidence>
<sequence>METLLHFSGLSRSGYYKWKMASSKMNSEADITTHIKALHSMWPFYGYRRITVATP</sequence>
<proteinExistence type="predicted"/>
<reference evidence="1" key="1">
    <citation type="submission" date="2016-08" db="EMBL/GenBank/DDBJ databases">
        <authorList>
            <person name="Seilhamer J.J."/>
        </authorList>
    </citation>
    <scope>NUCLEOTIDE SEQUENCE</scope>
    <source>
        <strain evidence="1">86-1</strain>
    </source>
</reference>
<accession>A0A212KYW9</accession>
<gene>
    <name evidence="1" type="ORF">KL86DES1_10449</name>
</gene>
<evidence type="ECO:0000313" key="1">
    <source>
        <dbReference type="EMBL" id="SCM70505.1"/>
    </source>
</evidence>
<name>A0A212KYW9_9BACT</name>
<dbReference type="AlphaFoldDB" id="A0A212KYW9"/>
<protein>
    <recommendedName>
        <fullName evidence="2">Transposase</fullName>
    </recommendedName>
</protein>
<dbReference type="EMBL" id="FMJC01000001">
    <property type="protein sequence ID" value="SCM70505.1"/>
    <property type="molecule type" value="Genomic_DNA"/>
</dbReference>
<organism evidence="1">
    <name type="scientific">uncultured Desulfovibrio sp</name>
    <dbReference type="NCBI Taxonomy" id="167968"/>
    <lineage>
        <taxon>Bacteria</taxon>
        <taxon>Pseudomonadati</taxon>
        <taxon>Thermodesulfobacteriota</taxon>
        <taxon>Desulfovibrionia</taxon>
        <taxon>Desulfovibrionales</taxon>
        <taxon>Desulfovibrionaceae</taxon>
        <taxon>Desulfovibrio</taxon>
        <taxon>environmental samples</taxon>
    </lineage>
</organism>